<dbReference type="EC" id="6.3.2.12" evidence="6"/>
<evidence type="ECO:0000256" key="11">
    <source>
        <dbReference type="ARBA" id="ARBA00022741"/>
    </source>
</evidence>
<evidence type="ECO:0000256" key="13">
    <source>
        <dbReference type="ARBA" id="ARBA00022842"/>
    </source>
</evidence>
<keyword evidence="9 22" id="KW-0436">Ligase</keyword>
<evidence type="ECO:0000256" key="12">
    <source>
        <dbReference type="ARBA" id="ARBA00022840"/>
    </source>
</evidence>
<keyword evidence="26" id="KW-1185">Reference proteome</keyword>
<comment type="catalytic activity">
    <reaction evidence="18">
        <text>(6S)-5,6,7,8-tetrahydrofolyl-(gamma-L-Glu)(n) + L-glutamate + ATP = (6S)-5,6,7,8-tetrahydrofolyl-(gamma-L-Glu)(n+1) + ADP + phosphate + H(+)</text>
        <dbReference type="Rhea" id="RHEA:10580"/>
        <dbReference type="Rhea" id="RHEA-COMP:14738"/>
        <dbReference type="Rhea" id="RHEA-COMP:14740"/>
        <dbReference type="ChEBI" id="CHEBI:15378"/>
        <dbReference type="ChEBI" id="CHEBI:29985"/>
        <dbReference type="ChEBI" id="CHEBI:30616"/>
        <dbReference type="ChEBI" id="CHEBI:43474"/>
        <dbReference type="ChEBI" id="CHEBI:141005"/>
        <dbReference type="ChEBI" id="CHEBI:456216"/>
        <dbReference type="EC" id="6.3.2.17"/>
    </reaction>
</comment>
<keyword evidence="11 22" id="KW-0547">Nucleotide-binding</keyword>
<dbReference type="Pfam" id="PF08245">
    <property type="entry name" value="Mur_ligase_M"/>
    <property type="match status" value="1"/>
</dbReference>
<gene>
    <name evidence="25" type="primary">fgs</name>
    <name evidence="25" type="ORF">NCTC11190_00075</name>
</gene>
<evidence type="ECO:0000256" key="20">
    <source>
        <dbReference type="ARBA" id="ARBA00049035"/>
    </source>
</evidence>
<dbReference type="GO" id="GO:0005737">
    <property type="term" value="C:cytoplasm"/>
    <property type="evidence" value="ECO:0007669"/>
    <property type="project" value="TreeGrafter"/>
</dbReference>
<dbReference type="AlphaFoldDB" id="A0A379MMX8"/>
<accession>A0A379MMX8</accession>
<evidence type="ECO:0000256" key="1">
    <source>
        <dbReference type="ARBA" id="ARBA00001946"/>
    </source>
</evidence>
<evidence type="ECO:0000313" key="26">
    <source>
        <dbReference type="Proteomes" id="UP000255233"/>
    </source>
</evidence>
<dbReference type="Pfam" id="PF02875">
    <property type="entry name" value="Mur_ligase_C"/>
    <property type="match status" value="1"/>
</dbReference>
<sequence length="424" mass="46468">MTYPETIEYLYAAAPMFQSVGGKAYKEGLETTVALNALLGNPYEAFRSVHVGGTNGKGSVSQMLCAVLHEAGYKVGLYTSPHLKDFRERIQADGRMIPERDVIDFIERMRPHIETLRPSFFEITTAMAFDFFRRQQTDIAVVEVGMGGRLDCTNVITPLASVITNISFDHMQFLGDTLPKIAGEKAGIIKPGVPVVVGESRPETAPTFIAKAREADSPIVFADQRYRCAGHDGRMFEIESLTGGYRFTIQLGMEGDYQQRNLCTALAALDALTDRLPRPLTTMQVRRGLAEARVPGRWQNIATGSDPCPIICDTGHNEAGLAFVTEQLERQSREKLYFVLGVVADKDLDRILPLLPRDAHYIFTQARLPRALRADTLADRARAAGLRGEVAASVPEALAKARSLASAGDLIFVGGSTFTVAEVL</sequence>
<dbReference type="InterPro" id="IPR018109">
    <property type="entry name" value="Folylpolyglutamate_synth_CS"/>
</dbReference>
<dbReference type="PIRSF" id="PIRSF001563">
    <property type="entry name" value="Folylpolyglu_synth"/>
    <property type="match status" value="1"/>
</dbReference>
<dbReference type="InterPro" id="IPR013221">
    <property type="entry name" value="Mur_ligase_cen"/>
</dbReference>
<evidence type="ECO:0000256" key="18">
    <source>
        <dbReference type="ARBA" id="ARBA00047493"/>
    </source>
</evidence>
<dbReference type="NCBIfam" id="TIGR01499">
    <property type="entry name" value="folC"/>
    <property type="match status" value="1"/>
</dbReference>
<comment type="pathway">
    <text evidence="3">Cofactor biosynthesis; tetrahydrofolate biosynthesis; 7,8-dihydrofolate from 2-amino-4-hydroxy-6-hydroxymethyl-7,8-dihydropteridine diphosphate and 4-aminobenzoate: step 2/2.</text>
</comment>
<dbReference type="SUPFAM" id="SSF53623">
    <property type="entry name" value="MurD-like peptide ligases, catalytic domain"/>
    <property type="match status" value="1"/>
</dbReference>
<evidence type="ECO:0000259" key="23">
    <source>
        <dbReference type="Pfam" id="PF02875"/>
    </source>
</evidence>
<evidence type="ECO:0000259" key="24">
    <source>
        <dbReference type="Pfam" id="PF08245"/>
    </source>
</evidence>
<comment type="catalytic activity">
    <reaction evidence="20">
        <text>(6R)-5,10-methylenetetrahydrofolyl-(gamma-L-Glu)(n) + L-glutamate + ATP = (6R)-5,10-methylenetetrahydrofolyl-(gamma-L-Glu)(n+1) + ADP + phosphate + H(+)</text>
        <dbReference type="Rhea" id="RHEA:51912"/>
        <dbReference type="Rhea" id="RHEA-COMP:13257"/>
        <dbReference type="Rhea" id="RHEA-COMP:13258"/>
        <dbReference type="ChEBI" id="CHEBI:15378"/>
        <dbReference type="ChEBI" id="CHEBI:29985"/>
        <dbReference type="ChEBI" id="CHEBI:30616"/>
        <dbReference type="ChEBI" id="CHEBI:43474"/>
        <dbReference type="ChEBI" id="CHEBI:136572"/>
        <dbReference type="ChEBI" id="CHEBI:456216"/>
        <dbReference type="EC" id="6.3.2.17"/>
    </reaction>
</comment>
<evidence type="ECO:0000256" key="3">
    <source>
        <dbReference type="ARBA" id="ARBA00004799"/>
    </source>
</evidence>
<dbReference type="InterPro" id="IPR001645">
    <property type="entry name" value="Folylpolyglutamate_synth"/>
</dbReference>
<comment type="function">
    <text evidence="2">Functions in two distinct reactions of the de novo folate biosynthetic pathway. Catalyzes the addition of a glutamate residue to dihydropteroate (7,8-dihydropteroate or H2Pte) to form dihydrofolate (7,8-dihydrofolate monoglutamate or H2Pte-Glu). Also catalyzes successive additions of L-glutamate to tetrahydrofolate or 10-formyltetrahydrofolate or 5,10-methylenetetrahydrofolate, leading to folylpolyglutamate derivatives.</text>
</comment>
<dbReference type="GO" id="GO:0046872">
    <property type="term" value="F:metal ion binding"/>
    <property type="evidence" value="ECO:0007669"/>
    <property type="project" value="UniProtKB-KW"/>
</dbReference>
<dbReference type="GO" id="GO:0004326">
    <property type="term" value="F:tetrahydrofolylpolyglutamate synthase activity"/>
    <property type="evidence" value="ECO:0007669"/>
    <property type="project" value="UniProtKB-EC"/>
</dbReference>
<comment type="catalytic activity">
    <reaction evidence="21">
        <text>7,8-dihydropteroate + L-glutamate + ATP = 7,8-dihydrofolate + ADP + phosphate + H(+)</text>
        <dbReference type="Rhea" id="RHEA:23584"/>
        <dbReference type="ChEBI" id="CHEBI:15378"/>
        <dbReference type="ChEBI" id="CHEBI:17839"/>
        <dbReference type="ChEBI" id="CHEBI:29985"/>
        <dbReference type="ChEBI" id="CHEBI:30616"/>
        <dbReference type="ChEBI" id="CHEBI:43474"/>
        <dbReference type="ChEBI" id="CHEBI:57451"/>
        <dbReference type="ChEBI" id="CHEBI:456216"/>
        <dbReference type="EC" id="6.3.2.12"/>
    </reaction>
</comment>
<evidence type="ECO:0000313" key="25">
    <source>
        <dbReference type="EMBL" id="SUE32893.1"/>
    </source>
</evidence>
<reference evidence="25 26" key="1">
    <citation type="submission" date="2018-06" db="EMBL/GenBank/DDBJ databases">
        <authorList>
            <consortium name="Pathogen Informatics"/>
            <person name="Doyle S."/>
        </authorList>
    </citation>
    <scope>NUCLEOTIDE SEQUENCE [LARGE SCALE GENOMIC DNA]</scope>
    <source>
        <strain evidence="25 26">NCTC11190</strain>
    </source>
</reference>
<evidence type="ECO:0000256" key="10">
    <source>
        <dbReference type="ARBA" id="ARBA00022723"/>
    </source>
</evidence>
<evidence type="ECO:0000256" key="7">
    <source>
        <dbReference type="ARBA" id="ARBA00013025"/>
    </source>
</evidence>
<dbReference type="PANTHER" id="PTHR11136">
    <property type="entry name" value="FOLYLPOLYGLUTAMATE SYNTHASE-RELATED"/>
    <property type="match status" value="1"/>
</dbReference>
<dbReference type="GO" id="GO:0005524">
    <property type="term" value="F:ATP binding"/>
    <property type="evidence" value="ECO:0007669"/>
    <property type="project" value="UniProtKB-KW"/>
</dbReference>
<organism evidence="25 26">
    <name type="scientific">Rikenella microfusus</name>
    <dbReference type="NCBI Taxonomy" id="28139"/>
    <lineage>
        <taxon>Bacteria</taxon>
        <taxon>Pseudomonadati</taxon>
        <taxon>Bacteroidota</taxon>
        <taxon>Bacteroidia</taxon>
        <taxon>Bacteroidales</taxon>
        <taxon>Rikenellaceae</taxon>
        <taxon>Rikenella</taxon>
    </lineage>
</organism>
<dbReference type="OrthoDB" id="9809356at2"/>
<dbReference type="EC" id="6.3.2.17" evidence="7"/>
<dbReference type="InterPro" id="IPR036615">
    <property type="entry name" value="Mur_ligase_C_dom_sf"/>
</dbReference>
<keyword evidence="14" id="KW-0289">Folate biosynthesis</keyword>
<dbReference type="Proteomes" id="UP000255233">
    <property type="component" value="Unassembled WGS sequence"/>
</dbReference>
<dbReference type="InterPro" id="IPR036565">
    <property type="entry name" value="Mur-like_cat_sf"/>
</dbReference>
<protein>
    <recommendedName>
        <fullName evidence="8">Dihydrofolate synthase/folylpolyglutamate synthase</fullName>
        <ecNumber evidence="6">6.3.2.12</ecNumber>
        <ecNumber evidence="7">6.3.2.17</ecNumber>
    </recommendedName>
    <alternativeName>
        <fullName evidence="17">Folylpoly-gamma-glutamate synthetase-dihydrofolate synthetase</fullName>
    </alternativeName>
    <alternativeName>
        <fullName evidence="15">Folylpolyglutamate synthetase</fullName>
    </alternativeName>
    <alternativeName>
        <fullName evidence="16">Tetrahydrofolylpolyglutamate synthase</fullName>
    </alternativeName>
</protein>
<evidence type="ECO:0000256" key="2">
    <source>
        <dbReference type="ARBA" id="ARBA00002714"/>
    </source>
</evidence>
<dbReference type="EMBL" id="UGVL01000001">
    <property type="protein sequence ID" value="SUE32893.1"/>
    <property type="molecule type" value="Genomic_DNA"/>
</dbReference>
<proteinExistence type="inferred from homology"/>
<evidence type="ECO:0000256" key="19">
    <source>
        <dbReference type="ARBA" id="ARBA00047808"/>
    </source>
</evidence>
<evidence type="ECO:0000256" key="15">
    <source>
        <dbReference type="ARBA" id="ARBA00030048"/>
    </source>
</evidence>
<dbReference type="SUPFAM" id="SSF53244">
    <property type="entry name" value="MurD-like peptide ligases, peptide-binding domain"/>
    <property type="match status" value="1"/>
</dbReference>
<evidence type="ECO:0000256" key="22">
    <source>
        <dbReference type="PIRNR" id="PIRNR001563"/>
    </source>
</evidence>
<dbReference type="FunFam" id="3.40.1190.10:FF:000011">
    <property type="entry name" value="Folylpolyglutamate synthase/dihydrofolate synthase"/>
    <property type="match status" value="1"/>
</dbReference>
<keyword evidence="12 22" id="KW-0067">ATP-binding</keyword>
<evidence type="ECO:0000256" key="8">
    <source>
        <dbReference type="ARBA" id="ARBA00019357"/>
    </source>
</evidence>
<evidence type="ECO:0000256" key="5">
    <source>
        <dbReference type="ARBA" id="ARBA00008276"/>
    </source>
</evidence>
<feature type="domain" description="Mur ligase central" evidence="24">
    <location>
        <begin position="51"/>
        <end position="268"/>
    </location>
</feature>
<comment type="similarity">
    <text evidence="5 22">Belongs to the folylpolyglutamate synthase family.</text>
</comment>
<comment type="pathway">
    <text evidence="4">Cofactor biosynthesis; tetrahydrofolylpolyglutamate biosynthesis.</text>
</comment>
<dbReference type="Gene3D" id="3.90.190.20">
    <property type="entry name" value="Mur ligase, C-terminal domain"/>
    <property type="match status" value="1"/>
</dbReference>
<evidence type="ECO:0000256" key="4">
    <source>
        <dbReference type="ARBA" id="ARBA00005150"/>
    </source>
</evidence>
<dbReference type="STRING" id="880526.GCA_000427365_01363"/>
<dbReference type="RefSeq" id="WP_027291054.1">
    <property type="nucleotide sequence ID" value="NZ_UGVL01000001.1"/>
</dbReference>
<feature type="domain" description="Mur ligase C-terminal" evidence="23">
    <location>
        <begin position="296"/>
        <end position="416"/>
    </location>
</feature>
<dbReference type="GO" id="GO:0046656">
    <property type="term" value="P:folic acid biosynthetic process"/>
    <property type="evidence" value="ECO:0007669"/>
    <property type="project" value="UniProtKB-KW"/>
</dbReference>
<dbReference type="PROSITE" id="PS01012">
    <property type="entry name" value="FOLYLPOLYGLU_SYNT_2"/>
    <property type="match status" value="1"/>
</dbReference>
<evidence type="ECO:0000256" key="14">
    <source>
        <dbReference type="ARBA" id="ARBA00022909"/>
    </source>
</evidence>
<dbReference type="InterPro" id="IPR004101">
    <property type="entry name" value="Mur_ligase_C"/>
</dbReference>
<comment type="cofactor">
    <cofactor evidence="1">
        <name>Mg(2+)</name>
        <dbReference type="ChEBI" id="CHEBI:18420"/>
    </cofactor>
</comment>
<dbReference type="Gene3D" id="3.40.1190.10">
    <property type="entry name" value="Mur-like, catalytic domain"/>
    <property type="match status" value="1"/>
</dbReference>
<evidence type="ECO:0000256" key="6">
    <source>
        <dbReference type="ARBA" id="ARBA00013023"/>
    </source>
</evidence>
<evidence type="ECO:0000256" key="21">
    <source>
        <dbReference type="ARBA" id="ARBA00049161"/>
    </source>
</evidence>
<keyword evidence="13" id="KW-0460">Magnesium</keyword>
<evidence type="ECO:0000256" key="9">
    <source>
        <dbReference type="ARBA" id="ARBA00022598"/>
    </source>
</evidence>
<comment type="catalytic activity">
    <reaction evidence="19">
        <text>10-formyltetrahydrofolyl-(gamma-L-Glu)(n) + L-glutamate + ATP = 10-formyltetrahydrofolyl-(gamma-L-Glu)(n+1) + ADP + phosphate + H(+)</text>
        <dbReference type="Rhea" id="RHEA:51904"/>
        <dbReference type="Rhea" id="RHEA-COMP:13088"/>
        <dbReference type="Rhea" id="RHEA-COMP:14300"/>
        <dbReference type="ChEBI" id="CHEBI:15378"/>
        <dbReference type="ChEBI" id="CHEBI:29985"/>
        <dbReference type="ChEBI" id="CHEBI:30616"/>
        <dbReference type="ChEBI" id="CHEBI:43474"/>
        <dbReference type="ChEBI" id="CHEBI:134413"/>
        <dbReference type="ChEBI" id="CHEBI:456216"/>
        <dbReference type="EC" id="6.3.2.17"/>
    </reaction>
</comment>
<keyword evidence="10" id="KW-0479">Metal-binding</keyword>
<dbReference type="GO" id="GO:0008841">
    <property type="term" value="F:dihydrofolate synthase activity"/>
    <property type="evidence" value="ECO:0007669"/>
    <property type="project" value="UniProtKB-EC"/>
</dbReference>
<evidence type="ECO:0000256" key="17">
    <source>
        <dbReference type="ARBA" id="ARBA00032510"/>
    </source>
</evidence>
<name>A0A379MMX8_9BACT</name>
<dbReference type="PANTHER" id="PTHR11136:SF0">
    <property type="entry name" value="DIHYDROFOLATE SYNTHETASE-RELATED"/>
    <property type="match status" value="1"/>
</dbReference>
<evidence type="ECO:0000256" key="16">
    <source>
        <dbReference type="ARBA" id="ARBA00030592"/>
    </source>
</evidence>